<dbReference type="GO" id="GO:0000215">
    <property type="term" value="F:tRNA 2'-phosphotransferase activity"/>
    <property type="evidence" value="ECO:0007669"/>
    <property type="project" value="TreeGrafter"/>
</dbReference>
<dbReference type="GeneID" id="66076252"/>
<dbReference type="EMBL" id="CM032184">
    <property type="protein sequence ID" value="KAG7093501.1"/>
    <property type="molecule type" value="Genomic_DNA"/>
</dbReference>
<sequence length="173" mass="20076">MKISTFVNLLQEDPRQRFQFKEETRGWPESHVKELLVRHHGRHSIKSVNAANKRITLGMAHQMGISTAIFCTNMQGWRSFREYGIWSEEDSELIRLVRRVPEVYGVDMLDSQPVLISVDVKKALYNNIMFFKCPDGSLVTEGDDRGCLSPEYFQEVITVNWEREVLLDQATVL</sequence>
<evidence type="ECO:0000313" key="1">
    <source>
        <dbReference type="EMBL" id="KAG7093501.1"/>
    </source>
</evidence>
<dbReference type="GO" id="GO:0006388">
    <property type="term" value="P:tRNA splicing, via endonucleolytic cleavage and ligation"/>
    <property type="evidence" value="ECO:0007669"/>
    <property type="project" value="TreeGrafter"/>
</dbReference>
<keyword evidence="2" id="KW-1185">Reference proteome</keyword>
<dbReference type="PANTHER" id="PTHR12684">
    <property type="entry name" value="PUTATIVE PHOSPHOTRANSFERASE"/>
    <property type="match status" value="1"/>
</dbReference>
<accession>A0A9P7S2G7</accession>
<comment type="caution">
    <text evidence="1">The sequence shown here is derived from an EMBL/GenBank/DDBJ whole genome shotgun (WGS) entry which is preliminary data.</text>
</comment>
<name>A0A9P7S2G7_9AGAR</name>
<dbReference type="OrthoDB" id="419694at2759"/>
<gene>
    <name evidence="1" type="ORF">E1B28_007176</name>
</gene>
<protein>
    <submittedName>
        <fullName evidence="1">Uncharacterized protein</fullName>
    </submittedName>
</protein>
<evidence type="ECO:0000313" key="2">
    <source>
        <dbReference type="Proteomes" id="UP001049176"/>
    </source>
</evidence>
<dbReference type="InterPro" id="IPR002745">
    <property type="entry name" value="Ptrans_KptA/Tpt1"/>
</dbReference>
<dbReference type="Proteomes" id="UP001049176">
    <property type="component" value="Chromosome 4"/>
</dbReference>
<dbReference type="KEGG" id="more:E1B28_007176"/>
<dbReference type="AlphaFoldDB" id="A0A9P7S2G7"/>
<dbReference type="Pfam" id="PF01885">
    <property type="entry name" value="PTS_2-RNA"/>
    <property type="match status" value="1"/>
</dbReference>
<reference evidence="1" key="1">
    <citation type="journal article" date="2021" name="Genome Biol. Evol.">
        <title>The assembled and annotated genome of the fairy-ring fungus Marasmius oreades.</title>
        <authorList>
            <person name="Hiltunen M."/>
            <person name="Ament-Velasquez S.L."/>
            <person name="Johannesson H."/>
        </authorList>
    </citation>
    <scope>NUCLEOTIDE SEQUENCE</scope>
    <source>
        <strain evidence="1">03SP1</strain>
    </source>
</reference>
<dbReference type="SUPFAM" id="SSF56399">
    <property type="entry name" value="ADP-ribosylation"/>
    <property type="match status" value="1"/>
</dbReference>
<organism evidence="1 2">
    <name type="scientific">Marasmius oreades</name>
    <name type="common">fairy-ring Marasmius</name>
    <dbReference type="NCBI Taxonomy" id="181124"/>
    <lineage>
        <taxon>Eukaryota</taxon>
        <taxon>Fungi</taxon>
        <taxon>Dikarya</taxon>
        <taxon>Basidiomycota</taxon>
        <taxon>Agaricomycotina</taxon>
        <taxon>Agaricomycetes</taxon>
        <taxon>Agaricomycetidae</taxon>
        <taxon>Agaricales</taxon>
        <taxon>Marasmiineae</taxon>
        <taxon>Marasmiaceae</taxon>
        <taxon>Marasmius</taxon>
    </lineage>
</organism>
<dbReference type="PANTHER" id="PTHR12684:SF2">
    <property type="entry name" value="TRNA 2'-PHOSPHOTRANSFERASE 1"/>
    <property type="match status" value="1"/>
</dbReference>
<proteinExistence type="predicted"/>
<dbReference type="RefSeq" id="XP_043009971.1">
    <property type="nucleotide sequence ID" value="XM_043151889.1"/>
</dbReference>